<keyword evidence="7 10" id="KW-0472">Membrane</keyword>
<dbReference type="PANTHER" id="PTHR21137:SF35">
    <property type="entry name" value="ODORANT RECEPTOR 19A-RELATED"/>
    <property type="match status" value="1"/>
</dbReference>
<keyword evidence="3 10" id="KW-0716">Sensory transduction</keyword>
<dbReference type="AlphaFoldDB" id="A0A5E4QZN0"/>
<evidence type="ECO:0000256" key="1">
    <source>
        <dbReference type="ARBA" id="ARBA00004651"/>
    </source>
</evidence>
<keyword evidence="12" id="KW-1185">Reference proteome</keyword>
<evidence type="ECO:0000256" key="4">
    <source>
        <dbReference type="ARBA" id="ARBA00022692"/>
    </source>
</evidence>
<comment type="similarity">
    <text evidence="10">Belongs to the insect chemoreceptor superfamily. Heteromeric odorant receptor channel (TC 1.A.69) family.</text>
</comment>
<feature type="transmembrane region" description="Helical" evidence="10">
    <location>
        <begin position="40"/>
        <end position="61"/>
    </location>
</feature>
<dbReference type="PANTHER" id="PTHR21137">
    <property type="entry name" value="ODORANT RECEPTOR"/>
    <property type="match status" value="1"/>
</dbReference>
<evidence type="ECO:0000313" key="11">
    <source>
        <dbReference type="EMBL" id="VVD03128.1"/>
    </source>
</evidence>
<dbReference type="GO" id="GO:0004984">
    <property type="term" value="F:olfactory receptor activity"/>
    <property type="evidence" value="ECO:0007669"/>
    <property type="project" value="InterPro"/>
</dbReference>
<gene>
    <name evidence="11" type="ORF">LSINAPIS_LOCUS13183</name>
</gene>
<keyword evidence="4 10" id="KW-0812">Transmembrane</keyword>
<sequence length="382" mass="43862">MFHYLLSRLENKSHPLLGPTLWGLQSWGMWQPRKGLFTKIYNIIHFVAILFVLSQYVELWFIRSNLEMAMRNVSVSMLSTVCVVKAITFIIWQKYWRAIINFVSNTEKNQLARRDFVTNKIIKRYTSYCRKVTLLYWVLTFATVLTVILAPLVSFLSSSEYRNNVRNGFLPHPEIMSSWAPFDKTHGYGYWVLVIEHVFICFYGGGIVANYDTNAVVLMSFFKGQLEILKTDCSRLFDNEDPNLSCHEIITRIKRCHNHHVNLVKYSKMLDCLLSPVMFLYIIICSLMICASAVQLNMVEWNNFYAANLDCRVSFSTYSSAVSSLTVDEGVYASAWWSQGVPVRRSVALLGAQLKRTIVFTAGPFTELTVATFVTISEGINS</sequence>
<comment type="caution">
    <text evidence="10">Lacks conserved residue(s) required for the propagation of feature annotation.</text>
</comment>
<keyword evidence="2" id="KW-1003">Cell membrane</keyword>
<feature type="transmembrane region" description="Helical" evidence="10">
    <location>
        <begin position="73"/>
        <end position="92"/>
    </location>
</feature>
<keyword evidence="8 10" id="KW-0675">Receptor</keyword>
<feature type="transmembrane region" description="Helical" evidence="10">
    <location>
        <begin position="273"/>
        <end position="294"/>
    </location>
</feature>
<organism evidence="11 12">
    <name type="scientific">Leptidea sinapis</name>
    <dbReference type="NCBI Taxonomy" id="189913"/>
    <lineage>
        <taxon>Eukaryota</taxon>
        <taxon>Metazoa</taxon>
        <taxon>Ecdysozoa</taxon>
        <taxon>Arthropoda</taxon>
        <taxon>Hexapoda</taxon>
        <taxon>Insecta</taxon>
        <taxon>Pterygota</taxon>
        <taxon>Neoptera</taxon>
        <taxon>Endopterygota</taxon>
        <taxon>Lepidoptera</taxon>
        <taxon>Glossata</taxon>
        <taxon>Ditrysia</taxon>
        <taxon>Papilionoidea</taxon>
        <taxon>Pieridae</taxon>
        <taxon>Dismorphiinae</taxon>
        <taxon>Leptidea</taxon>
    </lineage>
</organism>
<dbReference type="Proteomes" id="UP000324832">
    <property type="component" value="Unassembled WGS sequence"/>
</dbReference>
<evidence type="ECO:0000256" key="8">
    <source>
        <dbReference type="ARBA" id="ARBA00023170"/>
    </source>
</evidence>
<feature type="transmembrane region" description="Helical" evidence="10">
    <location>
        <begin position="188"/>
        <end position="211"/>
    </location>
</feature>
<reference evidence="11 12" key="1">
    <citation type="submission" date="2017-07" db="EMBL/GenBank/DDBJ databases">
        <authorList>
            <person name="Talla V."/>
            <person name="Backstrom N."/>
        </authorList>
    </citation>
    <scope>NUCLEOTIDE SEQUENCE [LARGE SCALE GENOMIC DNA]</scope>
</reference>
<dbReference type="EMBL" id="FZQP02006643">
    <property type="protein sequence ID" value="VVD03128.1"/>
    <property type="molecule type" value="Genomic_DNA"/>
</dbReference>
<evidence type="ECO:0000256" key="10">
    <source>
        <dbReference type="RuleBase" id="RU351113"/>
    </source>
</evidence>
<evidence type="ECO:0000256" key="6">
    <source>
        <dbReference type="ARBA" id="ARBA00022989"/>
    </source>
</evidence>
<comment type="subcellular location">
    <subcellularLocation>
        <location evidence="1 10">Cell membrane</location>
        <topology evidence="1 10">Multi-pass membrane protein</topology>
    </subcellularLocation>
</comment>
<evidence type="ECO:0000313" key="12">
    <source>
        <dbReference type="Proteomes" id="UP000324832"/>
    </source>
</evidence>
<keyword evidence="5 10" id="KW-0552">Olfaction</keyword>
<name>A0A5E4QZN0_9NEOP</name>
<dbReference type="InterPro" id="IPR004117">
    <property type="entry name" value="7tm6_olfct_rcpt"/>
</dbReference>
<evidence type="ECO:0000256" key="7">
    <source>
        <dbReference type="ARBA" id="ARBA00023136"/>
    </source>
</evidence>
<evidence type="ECO:0000256" key="5">
    <source>
        <dbReference type="ARBA" id="ARBA00022725"/>
    </source>
</evidence>
<evidence type="ECO:0000256" key="2">
    <source>
        <dbReference type="ARBA" id="ARBA00022475"/>
    </source>
</evidence>
<protein>
    <recommendedName>
        <fullName evidence="10">Odorant receptor</fullName>
    </recommendedName>
</protein>
<accession>A0A5E4QZN0</accession>
<dbReference type="GO" id="GO:0007165">
    <property type="term" value="P:signal transduction"/>
    <property type="evidence" value="ECO:0007669"/>
    <property type="project" value="UniProtKB-KW"/>
</dbReference>
<keyword evidence="6 10" id="KW-1133">Transmembrane helix</keyword>
<dbReference type="Pfam" id="PF02949">
    <property type="entry name" value="7tm_6"/>
    <property type="match status" value="1"/>
</dbReference>
<evidence type="ECO:0000256" key="9">
    <source>
        <dbReference type="ARBA" id="ARBA00023224"/>
    </source>
</evidence>
<dbReference type="GO" id="GO:0005886">
    <property type="term" value="C:plasma membrane"/>
    <property type="evidence" value="ECO:0007669"/>
    <property type="project" value="UniProtKB-SubCell"/>
</dbReference>
<keyword evidence="9 10" id="KW-0807">Transducer</keyword>
<proteinExistence type="inferred from homology"/>
<evidence type="ECO:0000256" key="3">
    <source>
        <dbReference type="ARBA" id="ARBA00022606"/>
    </source>
</evidence>
<feature type="transmembrane region" description="Helical" evidence="10">
    <location>
        <begin position="134"/>
        <end position="156"/>
    </location>
</feature>
<dbReference type="GO" id="GO:0005549">
    <property type="term" value="F:odorant binding"/>
    <property type="evidence" value="ECO:0007669"/>
    <property type="project" value="InterPro"/>
</dbReference>